<dbReference type="PANTHER" id="PTHR46535:SF1">
    <property type="entry name" value="NEDD4-BINDING PROTEIN 2"/>
    <property type="match status" value="1"/>
</dbReference>
<dbReference type="CDD" id="cd14279">
    <property type="entry name" value="CUE"/>
    <property type="match status" value="1"/>
</dbReference>
<gene>
    <name evidence="3" type="ORF">COHA_003558</name>
</gene>
<proteinExistence type="predicted"/>
<accession>A0AAD5H7V7</accession>
<reference evidence="3" key="1">
    <citation type="submission" date="2020-11" db="EMBL/GenBank/DDBJ databases">
        <title>Chlorella ohadii genome sequencing and assembly.</title>
        <authorList>
            <person name="Murik O."/>
            <person name="Treves H."/>
            <person name="Kedem I."/>
            <person name="Shotland Y."/>
            <person name="Kaplan A."/>
        </authorList>
    </citation>
    <scope>NUCLEOTIDE SEQUENCE</scope>
    <source>
        <strain evidence="3">1</strain>
    </source>
</reference>
<dbReference type="InterPro" id="IPR052772">
    <property type="entry name" value="Endo/PolyKinase_Domain-Protein"/>
</dbReference>
<dbReference type="Proteomes" id="UP001205105">
    <property type="component" value="Unassembled WGS sequence"/>
</dbReference>
<dbReference type="Gene3D" id="3.30.1370.110">
    <property type="match status" value="1"/>
</dbReference>
<feature type="compositionally biased region" description="Low complexity" evidence="1">
    <location>
        <begin position="254"/>
        <end position="267"/>
    </location>
</feature>
<dbReference type="Pfam" id="PF08590">
    <property type="entry name" value="DUF1771"/>
    <property type="match status" value="1"/>
</dbReference>
<evidence type="ECO:0000313" key="4">
    <source>
        <dbReference type="Proteomes" id="UP001205105"/>
    </source>
</evidence>
<name>A0AAD5H7V7_9CHLO</name>
<dbReference type="SUPFAM" id="SSF160443">
    <property type="entry name" value="SMR domain-like"/>
    <property type="match status" value="1"/>
</dbReference>
<evidence type="ECO:0000256" key="1">
    <source>
        <dbReference type="SAM" id="MobiDB-lite"/>
    </source>
</evidence>
<feature type="region of interest" description="Disordered" evidence="1">
    <location>
        <begin position="249"/>
        <end position="268"/>
    </location>
</feature>
<dbReference type="EMBL" id="JADXDR010000048">
    <property type="protein sequence ID" value="KAI7842812.1"/>
    <property type="molecule type" value="Genomic_DNA"/>
</dbReference>
<dbReference type="GO" id="GO:0005634">
    <property type="term" value="C:nucleus"/>
    <property type="evidence" value="ECO:0007669"/>
    <property type="project" value="TreeGrafter"/>
</dbReference>
<dbReference type="InterPro" id="IPR002625">
    <property type="entry name" value="Smr_dom"/>
</dbReference>
<dbReference type="PROSITE" id="PS50828">
    <property type="entry name" value="SMR"/>
    <property type="match status" value="1"/>
</dbReference>
<protein>
    <recommendedName>
        <fullName evidence="2">Smr domain-containing protein</fullName>
    </recommendedName>
</protein>
<feature type="region of interest" description="Disordered" evidence="1">
    <location>
        <begin position="203"/>
        <end position="230"/>
    </location>
</feature>
<dbReference type="AlphaFoldDB" id="A0AAD5H7V7"/>
<dbReference type="GO" id="GO:0004519">
    <property type="term" value="F:endonuclease activity"/>
    <property type="evidence" value="ECO:0007669"/>
    <property type="project" value="TreeGrafter"/>
</dbReference>
<comment type="caution">
    <text evidence="3">The sequence shown here is derived from an EMBL/GenBank/DDBJ whole genome shotgun (WGS) entry which is preliminary data.</text>
</comment>
<evidence type="ECO:0000259" key="2">
    <source>
        <dbReference type="PROSITE" id="PS50828"/>
    </source>
</evidence>
<dbReference type="InterPro" id="IPR036063">
    <property type="entry name" value="Smr_dom_sf"/>
</dbReference>
<organism evidence="3 4">
    <name type="scientific">Chlorella ohadii</name>
    <dbReference type="NCBI Taxonomy" id="2649997"/>
    <lineage>
        <taxon>Eukaryota</taxon>
        <taxon>Viridiplantae</taxon>
        <taxon>Chlorophyta</taxon>
        <taxon>core chlorophytes</taxon>
        <taxon>Trebouxiophyceae</taxon>
        <taxon>Chlorellales</taxon>
        <taxon>Chlorellaceae</taxon>
        <taxon>Chlorella clade</taxon>
        <taxon>Chlorella</taxon>
    </lineage>
</organism>
<feature type="region of interest" description="Disordered" evidence="1">
    <location>
        <begin position="1"/>
        <end position="28"/>
    </location>
</feature>
<dbReference type="InterPro" id="IPR013899">
    <property type="entry name" value="DUF1771"/>
</dbReference>
<keyword evidence="4" id="KW-1185">Reference proteome</keyword>
<dbReference type="PANTHER" id="PTHR46535">
    <property type="entry name" value="NEDD4-BINDING PROTEIN 2"/>
    <property type="match status" value="1"/>
</dbReference>
<feature type="domain" description="Smr" evidence="2">
    <location>
        <begin position="519"/>
        <end position="592"/>
    </location>
</feature>
<evidence type="ECO:0000313" key="3">
    <source>
        <dbReference type="EMBL" id="KAI7842812.1"/>
    </source>
</evidence>
<feature type="compositionally biased region" description="Pro residues" evidence="1">
    <location>
        <begin position="1"/>
        <end position="10"/>
    </location>
</feature>
<sequence>MPNGVPPPTPLQDRDELLRPGKGPSPSATLCHSDDELAEFFPGLAHVLASPSPSGTCSPQLPAAAALLAAPMAPGLDATAAAQRLSGPVPPGEAATAAAERLSVPAFQGFAAAAEDQAGGQQAAEQGATVHARRAGTPEGDGYDAAALVQAVEFHLTMFPSLKAEVVADVLQRHADAPQTALDQLIMLQRCVDDAAATAAAAGELPDSSAWESCSGSEDEHAFGGGGVGASWAQDLTPEELAALEQGTFPPDLQQGQHQPAAAAPAGTLSQEEQLNALKAECGGMPDRDLAEALAACDGDLFAAAELLRSFAAEDAAAAAGASSAGLNGGVLLGGEAGVAATVPAPAVLPSALPEPAGGPELPLHVGPKVQHLARRFPGAPTESLQVVLAAASNDLVAARRMLRDNGYTEPVPLPQPGSVQAPSAPPAPQSLSEATYQRNQSIFEEERAHANRLQAAYRRCFALAQEKHAAGDHETAAELRMKGHEYKQQYEEERRKASRRISMRVNQAGGGGLPVISVDLHCTFVDEALETVESGIRNLPESIPGGVVVRYITGRGLHSADGKARIKPEVIALLQERGVPYREGAGWVEATLLPAA</sequence>
<feature type="region of interest" description="Disordered" evidence="1">
    <location>
        <begin position="407"/>
        <end position="438"/>
    </location>
</feature>